<comment type="caution">
    <text evidence="3">The sequence shown here is derived from an EMBL/GenBank/DDBJ whole genome shotgun (WGS) entry which is preliminary data.</text>
</comment>
<feature type="region of interest" description="Disordered" evidence="2">
    <location>
        <begin position="824"/>
        <end position="847"/>
    </location>
</feature>
<name>A0A4Z1KVX1_9HELO</name>
<reference evidence="3 4" key="1">
    <citation type="submission" date="2017-12" db="EMBL/GenBank/DDBJ databases">
        <title>Comparative genomics of Botrytis spp.</title>
        <authorList>
            <person name="Valero-Jimenez C.A."/>
            <person name="Tapia P."/>
            <person name="Veloso J."/>
            <person name="Silva-Moreno E."/>
            <person name="Staats M."/>
            <person name="Valdes J.H."/>
            <person name="Van Kan J.A.L."/>
        </authorList>
    </citation>
    <scope>NUCLEOTIDE SEQUENCE [LARGE SCALE GENOMIC DNA]</scope>
    <source>
        <strain evidence="3 4">MUCL3349</strain>
    </source>
</reference>
<dbReference type="EMBL" id="PQXO01000147">
    <property type="protein sequence ID" value="TGO88689.1"/>
    <property type="molecule type" value="Genomic_DNA"/>
</dbReference>
<dbReference type="AlphaFoldDB" id="A0A4Z1KVX1"/>
<feature type="coiled-coil region" evidence="1">
    <location>
        <begin position="241"/>
        <end position="268"/>
    </location>
</feature>
<keyword evidence="1" id="KW-0175">Coiled coil</keyword>
<evidence type="ECO:0000313" key="4">
    <source>
        <dbReference type="Proteomes" id="UP000297280"/>
    </source>
</evidence>
<sequence length="1032" mass="118401">MNNFTPFLASYNELVEQWQERRRILKSMEENAVEIPELMRMLWVFKQSCVEFQNFQAKLDYFSAESSSGDLFNHWQELSSDFDKIRACFAALELSIDNYHQSREMAELSPLSPVDISHQSVVSTHIQDKKSNATKMEGSRILKERPKKLILAFPIRIFPYSFFDKKKRARIVRKEPGELTLILRVSKEYLNLNARPPLDMEEEMRLSVLRCQKADEEEARKKAKAVMEVARIAAIQQAAFEAKVQAELEAESQAKAAAESQAKAEEEAQNQQAISQFPINSDDSASLESCKRVVNDGNMPASMSIFQAPGMEEIRQALITTTNQMYLSNKQTVKASAVKRRVRKQLQLDKNFFEENGWPKRCDIIILEAFKEAWDSSTSLLGYYFGSLPLNHSQTFTSIQQFELLLMSTDQLIIKLRYSKSQHEMIERIINMETIVAREGGVGGYNVRNDKQDTEPITLPEVDKVVSRIRKTLRRRDYNPSVKLRACIYFLEKTFESMTDFIAIEDGAEGSSGQRQWSAKDKDSRKEIEDLQLRIAKLLAENEKLEAANNELICDVDKNEVELSELREEVGRSRDNESKLEEISNNLETSRNSTDKALKILTSLKKKDISYRERVFALKKEVKECKAERDAALVDLDRQTESFENKYKTLIDENTKLTGELINFERKLDHVMEDVEDATSHKKRSNPAYEKRISAYYPSLLKMKQSSSRMPSQPTDQPSNAIHRLSEALPRFESLTASSAANQAETEYRRGEFLEQLVSQKYPTVVAEEHIQFIRDSFTSFNDQLRKLHMGVPTVPHKLRRSTRNGNINNAMSAKMDGEMAMDVDDHKDGDYNEDSGATSSRLTAEQEAEDEEHWLQAVNSIPKDTTMTEYFVEMGYQMPPSPPREELKVQDQQELRPLKCQPHSKKWVPSLIKNNKHASLPPTNPEQLLNNAPLHHTAPEQNVDTTHNLAGSVEQSHSSPSMPPPKRAKTLSSSSTIWQYGPKQPPRCASCVQMKKNCDRKTPCGRCSGMREYKVCIPYWRDLQRNMEARQ</sequence>
<gene>
    <name evidence="3" type="ORF">BPOR_0147g00060</name>
</gene>
<feature type="compositionally biased region" description="Polar residues" evidence="2">
    <location>
        <begin position="952"/>
        <end position="961"/>
    </location>
</feature>
<evidence type="ECO:0000313" key="3">
    <source>
        <dbReference type="EMBL" id="TGO88689.1"/>
    </source>
</evidence>
<evidence type="ECO:0000256" key="1">
    <source>
        <dbReference type="SAM" id="Coils"/>
    </source>
</evidence>
<protein>
    <recommendedName>
        <fullName evidence="5">Zn(2)-C6 fungal-type domain-containing protein</fullName>
    </recommendedName>
</protein>
<evidence type="ECO:0000256" key="2">
    <source>
        <dbReference type="SAM" id="MobiDB-lite"/>
    </source>
</evidence>
<accession>A0A4Z1KVX1</accession>
<feature type="coiled-coil region" evidence="1">
    <location>
        <begin position="521"/>
        <end position="583"/>
    </location>
</feature>
<evidence type="ECO:0008006" key="5">
    <source>
        <dbReference type="Google" id="ProtNLM"/>
    </source>
</evidence>
<dbReference type="Proteomes" id="UP000297280">
    <property type="component" value="Unassembled WGS sequence"/>
</dbReference>
<keyword evidence="4" id="KW-1185">Reference proteome</keyword>
<organism evidence="3 4">
    <name type="scientific">Botrytis porri</name>
    <dbReference type="NCBI Taxonomy" id="87229"/>
    <lineage>
        <taxon>Eukaryota</taxon>
        <taxon>Fungi</taxon>
        <taxon>Dikarya</taxon>
        <taxon>Ascomycota</taxon>
        <taxon>Pezizomycotina</taxon>
        <taxon>Leotiomycetes</taxon>
        <taxon>Helotiales</taxon>
        <taxon>Sclerotiniaceae</taxon>
        <taxon>Botrytis</taxon>
    </lineage>
</organism>
<feature type="region of interest" description="Disordered" evidence="2">
    <location>
        <begin position="952"/>
        <end position="972"/>
    </location>
</feature>
<proteinExistence type="predicted"/>